<feature type="non-terminal residue" evidence="14">
    <location>
        <position position="1"/>
    </location>
</feature>
<evidence type="ECO:0000256" key="6">
    <source>
        <dbReference type="ARBA" id="ARBA00022801"/>
    </source>
</evidence>
<comment type="similarity">
    <text evidence="3 12">Belongs to the AB hydrolase superfamily. Lipase family.</text>
</comment>
<evidence type="ECO:0000256" key="12">
    <source>
        <dbReference type="RuleBase" id="RU004262"/>
    </source>
</evidence>
<dbReference type="GO" id="GO:0016042">
    <property type="term" value="P:lipid catabolic process"/>
    <property type="evidence" value="ECO:0007669"/>
    <property type="project" value="UniProtKB-KW"/>
</dbReference>
<dbReference type="SUPFAM" id="SSF53474">
    <property type="entry name" value="alpha/beta-Hydrolases"/>
    <property type="match status" value="2"/>
</dbReference>
<dbReference type="EC" id="3.1.1.3" evidence="4"/>
<dbReference type="Gene3D" id="3.40.50.1820">
    <property type="entry name" value="alpha/beta hydrolase"/>
    <property type="match status" value="2"/>
</dbReference>
<dbReference type="InterPro" id="IPR002331">
    <property type="entry name" value="Lipase_panc"/>
</dbReference>
<evidence type="ECO:0000256" key="7">
    <source>
        <dbReference type="ARBA" id="ARBA00022963"/>
    </source>
</evidence>
<evidence type="ECO:0000256" key="11">
    <source>
        <dbReference type="ARBA" id="ARBA00023369"/>
    </source>
</evidence>
<dbReference type="AlphaFoldDB" id="A0A8X8BQ53"/>
<keyword evidence="9" id="KW-1015">Disulfide bond</keyword>
<dbReference type="PANTHER" id="PTHR11610:SF165">
    <property type="entry name" value="PANCREATIC LIPASE-RELATED PROTEIN 2"/>
    <property type="match status" value="1"/>
</dbReference>
<sequence length="465" mass="51795">AQVCYDRLGCFTNDRPWAGTLERPIAKLPWSPETINTRFALFTRQNPSQHQEISAISPSSISNSNFQLSRKTHFIVHGFIDKGEEGWLVDMCKVSLQRELARAAQPTVRDGSFKWKGQAGCQFELTVCVPGLDPAEPYFQYTPLEVRLDPSDAAFVDVIHTDAAPMIPNLGFGLMQPVGHMDFYPNGGKEMPGCDKNAISDIIDIDGIWEGTRNFVACNHLRPYKYYTESIQNNNGFMGYPCSSYESFQLGDCPACPSGGCPLMGHYANFYSRHNRTESQYFYLNTGDGKPFARKTKLQPLKTYTKGVDVEVNVGEITKVKFLWDSTQVISLFPMFGAETVTVERGLDGRVVTRFLPTLAHPSEEVGFFYAGPGNASGAIGCPLESIPGHVERREAPQYPPIPSSPTKQHHLTAFKDINRTAPPKLQLPYTTASVQTGMLVLWVMELLLASGFHWSILYKPLATQ</sequence>
<feature type="domain" description="Lipase" evidence="13">
    <location>
        <begin position="2"/>
        <end position="99"/>
    </location>
</feature>
<dbReference type="SUPFAM" id="SSF49723">
    <property type="entry name" value="Lipase/lipooxygenase domain (PLAT/LH2 domain)"/>
    <property type="match status" value="1"/>
</dbReference>
<evidence type="ECO:0000256" key="2">
    <source>
        <dbReference type="ARBA" id="ARBA00005189"/>
    </source>
</evidence>
<evidence type="ECO:0000256" key="1">
    <source>
        <dbReference type="ARBA" id="ARBA00004613"/>
    </source>
</evidence>
<dbReference type="PANTHER" id="PTHR11610">
    <property type="entry name" value="LIPASE"/>
    <property type="match status" value="1"/>
</dbReference>
<dbReference type="InterPro" id="IPR036392">
    <property type="entry name" value="PLAT/LH2_dom_sf"/>
</dbReference>
<comment type="subcellular location">
    <subcellularLocation>
        <location evidence="1">Secreted</location>
    </subcellularLocation>
</comment>
<evidence type="ECO:0000256" key="4">
    <source>
        <dbReference type="ARBA" id="ARBA00013279"/>
    </source>
</evidence>
<keyword evidence="15" id="KW-1185">Reference proteome</keyword>
<dbReference type="GO" id="GO:0004465">
    <property type="term" value="F:lipoprotein lipase activity"/>
    <property type="evidence" value="ECO:0007669"/>
    <property type="project" value="TreeGrafter"/>
</dbReference>
<protein>
    <recommendedName>
        <fullName evidence="4">triacylglycerol lipase</fullName>
        <ecNumber evidence="4">3.1.1.3</ecNumber>
    </recommendedName>
</protein>
<accession>A0A8X8BQ53</accession>
<dbReference type="EMBL" id="JAATIS010004040">
    <property type="protein sequence ID" value="KAG2462914.1"/>
    <property type="molecule type" value="Genomic_DNA"/>
</dbReference>
<evidence type="ECO:0000256" key="10">
    <source>
        <dbReference type="ARBA" id="ARBA00023180"/>
    </source>
</evidence>
<evidence type="ECO:0000256" key="9">
    <source>
        <dbReference type="ARBA" id="ARBA00023157"/>
    </source>
</evidence>
<reference evidence="14 15" key="1">
    <citation type="journal article" date="2021" name="Cell">
        <title>Tracing the genetic footprints of vertebrate landing in non-teleost ray-finned fishes.</title>
        <authorList>
            <person name="Bi X."/>
            <person name="Wang K."/>
            <person name="Yang L."/>
            <person name="Pan H."/>
            <person name="Jiang H."/>
            <person name="Wei Q."/>
            <person name="Fang M."/>
            <person name="Yu H."/>
            <person name="Zhu C."/>
            <person name="Cai Y."/>
            <person name="He Y."/>
            <person name="Gan X."/>
            <person name="Zeng H."/>
            <person name="Yu D."/>
            <person name="Zhu Y."/>
            <person name="Jiang H."/>
            <person name="Qiu Q."/>
            <person name="Yang H."/>
            <person name="Zhang Y.E."/>
            <person name="Wang W."/>
            <person name="Zhu M."/>
            <person name="He S."/>
            <person name="Zhang G."/>
        </authorList>
    </citation>
    <scope>NUCLEOTIDE SEQUENCE [LARGE SCALE GENOMIC DNA]</scope>
    <source>
        <strain evidence="14">Bchr_013</strain>
    </source>
</reference>
<evidence type="ECO:0000256" key="3">
    <source>
        <dbReference type="ARBA" id="ARBA00010701"/>
    </source>
</evidence>
<keyword evidence="8" id="KW-0443">Lipid metabolism</keyword>
<dbReference type="Pfam" id="PF00151">
    <property type="entry name" value="Lipase"/>
    <property type="match status" value="2"/>
</dbReference>
<evidence type="ECO:0000256" key="5">
    <source>
        <dbReference type="ARBA" id="ARBA00022525"/>
    </source>
</evidence>
<keyword evidence="7" id="KW-0442">Lipid degradation</keyword>
<comment type="caution">
    <text evidence="14">The sequence shown here is derived from an EMBL/GenBank/DDBJ whole genome shotgun (WGS) entry which is preliminary data.</text>
</comment>
<comment type="catalytic activity">
    <reaction evidence="11">
        <text>a triacylglycerol + H2O = a diacylglycerol + a fatty acid + H(+)</text>
        <dbReference type="Rhea" id="RHEA:12044"/>
        <dbReference type="ChEBI" id="CHEBI:15377"/>
        <dbReference type="ChEBI" id="CHEBI:15378"/>
        <dbReference type="ChEBI" id="CHEBI:17855"/>
        <dbReference type="ChEBI" id="CHEBI:18035"/>
        <dbReference type="ChEBI" id="CHEBI:28868"/>
        <dbReference type="EC" id="3.1.1.3"/>
    </reaction>
    <physiologicalReaction direction="left-to-right" evidence="11">
        <dbReference type="Rhea" id="RHEA:12045"/>
    </physiologicalReaction>
</comment>
<keyword evidence="10" id="KW-0325">Glycoprotein</keyword>
<dbReference type="GO" id="GO:0005615">
    <property type="term" value="C:extracellular space"/>
    <property type="evidence" value="ECO:0007669"/>
    <property type="project" value="TreeGrafter"/>
</dbReference>
<gene>
    <name evidence="14" type="primary">Pnliprp2</name>
    <name evidence="14" type="ORF">GTO96_0001906</name>
</gene>
<dbReference type="InterPro" id="IPR013818">
    <property type="entry name" value="Lipase"/>
</dbReference>
<evidence type="ECO:0000313" key="14">
    <source>
        <dbReference type="EMBL" id="KAG2462914.1"/>
    </source>
</evidence>
<name>A0A8X8BQ53_POLSE</name>
<dbReference type="InterPro" id="IPR029058">
    <property type="entry name" value="AB_hydrolase_fold"/>
</dbReference>
<evidence type="ECO:0000256" key="8">
    <source>
        <dbReference type="ARBA" id="ARBA00023098"/>
    </source>
</evidence>
<proteinExistence type="inferred from homology"/>
<comment type="pathway">
    <text evidence="2">Lipid metabolism.</text>
</comment>
<keyword evidence="6" id="KW-0378">Hydrolase</keyword>
<dbReference type="Gene3D" id="2.60.60.20">
    <property type="entry name" value="PLAT/LH2 domain"/>
    <property type="match status" value="1"/>
</dbReference>
<evidence type="ECO:0000259" key="13">
    <source>
        <dbReference type="Pfam" id="PF00151"/>
    </source>
</evidence>
<organism evidence="14 15">
    <name type="scientific">Polypterus senegalus</name>
    <name type="common">Senegal bichir</name>
    <dbReference type="NCBI Taxonomy" id="55291"/>
    <lineage>
        <taxon>Eukaryota</taxon>
        <taxon>Metazoa</taxon>
        <taxon>Chordata</taxon>
        <taxon>Craniata</taxon>
        <taxon>Vertebrata</taxon>
        <taxon>Euteleostomi</taxon>
        <taxon>Actinopterygii</taxon>
        <taxon>Polypteriformes</taxon>
        <taxon>Polypteridae</taxon>
        <taxon>Polypterus</taxon>
    </lineage>
</organism>
<feature type="non-terminal residue" evidence="14">
    <location>
        <position position="465"/>
    </location>
</feature>
<dbReference type="PRINTS" id="PR00823">
    <property type="entry name" value="PANCLIPASE"/>
</dbReference>
<dbReference type="PRINTS" id="PR00821">
    <property type="entry name" value="TAGLIPASE"/>
</dbReference>
<dbReference type="InterPro" id="IPR000734">
    <property type="entry name" value="TAG_lipase"/>
</dbReference>
<evidence type="ECO:0000313" key="15">
    <source>
        <dbReference type="Proteomes" id="UP000886611"/>
    </source>
</evidence>
<feature type="domain" description="Lipase" evidence="13">
    <location>
        <begin position="117"/>
        <end position="292"/>
    </location>
</feature>
<dbReference type="Proteomes" id="UP000886611">
    <property type="component" value="Unassembled WGS sequence"/>
</dbReference>
<keyword evidence="5" id="KW-0964">Secreted</keyword>